<accession>A0A3G2YRA7</accession>
<dbReference type="Gene3D" id="3.90.320.10">
    <property type="match status" value="1"/>
</dbReference>
<organism evidence="1">
    <name type="scientific">Lentibacter phage vB_LenP_ICBM3</name>
    <dbReference type="NCBI Taxonomy" id="2301530"/>
    <lineage>
        <taxon>Viruses</taxon>
        <taxon>Duplodnaviria</taxon>
        <taxon>Heunggongvirae</taxon>
        <taxon>Uroviricota</taxon>
        <taxon>Caudoviricetes</taxon>
        <taxon>Zobellviridae</taxon>
        <taxon>Cobavirinae</taxon>
        <taxon>Siovirus</taxon>
        <taxon>Siovirus germanense</taxon>
    </lineage>
</organism>
<evidence type="ECO:0000313" key="1">
    <source>
        <dbReference type="EMBL" id="AYP28040.1"/>
    </source>
</evidence>
<dbReference type="Proteomes" id="UP000272148">
    <property type="component" value="Segment"/>
</dbReference>
<proteinExistence type="predicted"/>
<sequence>MTKDTKSIDTLIEDIYSVFTEGYSKSPVNEEMIDAFGEAMKTLMRSRLTPRESSGGTLRLSAIGKPARQLWYDSRGVEKPDFTGDQLLKFFYGDVIEEVLLTLAKLSGHIVTNEQQKVVVAGITGHMDAVIDGHVIDVKSASATAFKKFDQGSLLFDDPFGYMNQIAAYSEAVEDNKGAGFLAMNKVDGKLTLFQPDPEYLPNTQERVDYLKEALASDTPPERCYEEVTEANGNKKLPMGCAFCSFKKECWKDANNGSGLRGFGYSFGTVYLTHVEKAPRVGEVEVE</sequence>
<reference evidence="1" key="1">
    <citation type="journal article" date="2019" name="ISME J.">
        <title>Cobaviruses - a new globally distributed phage group infecting Rhodobacteraceae in marine ecosystems.</title>
        <authorList>
            <person name="Bischoff V."/>
            <person name="Bunk B."/>
            <person name="Meier-Kolthoff J.P."/>
            <person name="Sproer C."/>
            <person name="Poehlein A."/>
            <person name="Dogs M."/>
            <person name="Nguyen M."/>
            <person name="Petersen J."/>
            <person name="Daniel R."/>
            <person name="Overmann J."/>
            <person name="Goker M."/>
            <person name="Simon M."/>
            <person name="Brinkhoff T."/>
            <person name="Moraru C."/>
        </authorList>
    </citation>
    <scope>NUCLEOTIDE SEQUENCE</scope>
</reference>
<protein>
    <submittedName>
        <fullName evidence="1">Uncharacterized protein</fullName>
    </submittedName>
</protein>
<dbReference type="EMBL" id="MF431615">
    <property type="protein sequence ID" value="AYP28040.1"/>
    <property type="molecule type" value="Genomic_DNA"/>
</dbReference>
<dbReference type="InterPro" id="IPR011604">
    <property type="entry name" value="PDDEXK-like_dom_sf"/>
</dbReference>
<name>A0A3G2YRA7_9CAUD</name>